<sequence>MSRSPSEIAKPNPAPPTLPLRWMAACMLLIGMLPSLANGAVAPLEFAPYPFETERHGTIDAEVAFLEVPRRRDQPDGPRMRLRVVRLPAIAGGADASPVVYLAGGPGGSGVGTARGPRWPVFDQVRRDTDVLLLDQRGTGLSEPPPPCPHVQRFDDARPMDRGVALEALRGTAARCIAHWRQEGVDLAAYTTAESAADLEDLRRALGVPRISLWGMSYGTHLALASLRLHGAGIERVVLIGVEGPDHTLKLPLSADRLLADLAAVARDQGFEDLTGMTRRVLARLGQEPVVGRSVMHRGREVTLGVYDAQLAIAAALGRRSTQQMLPLALRDAEAGDYDLLATLVLAVREHLGEFRAMPLAMDVASGHSPDRRAVAEAQAKESLFGDALNFPFPMIGEGLGLADLGDAFRAPLRSDVPALFVSGTFDGRTPPANAEALLPGFTDATHLLVRGASHDDELWLGSPDIAAHVAGFLAGRPVIEAELEVSPPAMAQGKLDLLIQAFGIGRGTALVAFGMLATLALVLLALLWRWRRSVRIRGHVGGSP</sequence>
<feature type="transmembrane region" description="Helical" evidence="3">
    <location>
        <begin position="510"/>
        <end position="529"/>
    </location>
</feature>
<keyword evidence="2 6" id="KW-0378">Hydrolase</keyword>
<comment type="caution">
    <text evidence="6">The sequence shown here is derived from an EMBL/GenBank/DDBJ whole genome shotgun (WGS) entry which is preliminary data.</text>
</comment>
<dbReference type="RefSeq" id="WP_280574238.1">
    <property type="nucleotide sequence ID" value="NZ_JARXRM010000030.1"/>
</dbReference>
<accession>A0ABT6J8N3</accession>
<evidence type="ECO:0000259" key="4">
    <source>
        <dbReference type="Pfam" id="PF00561"/>
    </source>
</evidence>
<keyword evidence="7" id="KW-1185">Reference proteome</keyword>
<keyword evidence="3" id="KW-0812">Transmembrane</keyword>
<dbReference type="InterPro" id="IPR000073">
    <property type="entry name" value="AB_hydrolase_1"/>
</dbReference>
<dbReference type="PANTHER" id="PTHR43248">
    <property type="entry name" value="2-SUCCINYL-6-HYDROXY-2,4-CYCLOHEXADIENE-1-CARBOXYLATE SYNTHASE"/>
    <property type="match status" value="1"/>
</dbReference>
<keyword evidence="3" id="KW-1133">Transmembrane helix</keyword>
<evidence type="ECO:0000256" key="1">
    <source>
        <dbReference type="ARBA" id="ARBA00010088"/>
    </source>
</evidence>
<protein>
    <submittedName>
        <fullName evidence="6">Alpha/beta fold hydrolase</fullName>
    </submittedName>
</protein>
<evidence type="ECO:0000313" key="6">
    <source>
        <dbReference type="EMBL" id="MDH5823129.1"/>
    </source>
</evidence>
<reference evidence="6 7" key="1">
    <citation type="submission" date="2023-04" db="EMBL/GenBank/DDBJ databases">
        <title>Luteimonas endophyticus RD2P54.</title>
        <authorList>
            <person name="Sun J.-Q."/>
        </authorList>
    </citation>
    <scope>NUCLEOTIDE SEQUENCE [LARGE SCALE GENOMIC DNA]</scope>
    <source>
        <strain evidence="6 7">RD2P54</strain>
    </source>
</reference>
<dbReference type="Pfam" id="PF00561">
    <property type="entry name" value="Abhydrolase_1"/>
    <property type="match status" value="1"/>
</dbReference>
<keyword evidence="3" id="KW-0472">Membrane</keyword>
<evidence type="ECO:0000256" key="3">
    <source>
        <dbReference type="SAM" id="Phobius"/>
    </source>
</evidence>
<feature type="domain" description="Peptidase S33 tripeptidyl aminopeptidase-like C-terminal" evidence="5">
    <location>
        <begin position="412"/>
        <end position="475"/>
    </location>
</feature>
<dbReference type="Gene3D" id="3.40.50.1820">
    <property type="entry name" value="alpha/beta hydrolase"/>
    <property type="match status" value="1"/>
</dbReference>
<comment type="similarity">
    <text evidence="1">Belongs to the peptidase S33 family.</text>
</comment>
<feature type="domain" description="AB hydrolase-1" evidence="4">
    <location>
        <begin position="98"/>
        <end position="263"/>
    </location>
</feature>
<organism evidence="6 7">
    <name type="scientific">Luteimonas endophytica</name>
    <dbReference type="NCBI Taxonomy" id="3042023"/>
    <lineage>
        <taxon>Bacteria</taxon>
        <taxon>Pseudomonadati</taxon>
        <taxon>Pseudomonadota</taxon>
        <taxon>Gammaproteobacteria</taxon>
        <taxon>Lysobacterales</taxon>
        <taxon>Lysobacteraceae</taxon>
        <taxon>Luteimonas</taxon>
    </lineage>
</organism>
<dbReference type="Pfam" id="PF08386">
    <property type="entry name" value="Abhydrolase_4"/>
    <property type="match status" value="1"/>
</dbReference>
<dbReference type="InterPro" id="IPR051601">
    <property type="entry name" value="Serine_prot/Carboxylest_S33"/>
</dbReference>
<dbReference type="InterPro" id="IPR013595">
    <property type="entry name" value="Pept_S33_TAP-like_C"/>
</dbReference>
<dbReference type="GO" id="GO:0016787">
    <property type="term" value="F:hydrolase activity"/>
    <property type="evidence" value="ECO:0007669"/>
    <property type="project" value="UniProtKB-KW"/>
</dbReference>
<dbReference type="Proteomes" id="UP001156940">
    <property type="component" value="Unassembled WGS sequence"/>
</dbReference>
<evidence type="ECO:0000256" key="2">
    <source>
        <dbReference type="ARBA" id="ARBA00022801"/>
    </source>
</evidence>
<evidence type="ECO:0000313" key="7">
    <source>
        <dbReference type="Proteomes" id="UP001156940"/>
    </source>
</evidence>
<dbReference type="InterPro" id="IPR029058">
    <property type="entry name" value="AB_hydrolase_fold"/>
</dbReference>
<gene>
    <name evidence="6" type="ORF">QFW77_09025</name>
</gene>
<dbReference type="EMBL" id="JARXRM010000030">
    <property type="protein sequence ID" value="MDH5823129.1"/>
    <property type="molecule type" value="Genomic_DNA"/>
</dbReference>
<name>A0ABT6J8N3_9GAMM</name>
<dbReference type="PANTHER" id="PTHR43248:SF25">
    <property type="entry name" value="AB HYDROLASE-1 DOMAIN-CONTAINING PROTEIN-RELATED"/>
    <property type="match status" value="1"/>
</dbReference>
<proteinExistence type="inferred from homology"/>
<evidence type="ECO:0000259" key="5">
    <source>
        <dbReference type="Pfam" id="PF08386"/>
    </source>
</evidence>
<dbReference type="SUPFAM" id="SSF53474">
    <property type="entry name" value="alpha/beta-Hydrolases"/>
    <property type="match status" value="1"/>
</dbReference>